<dbReference type="AlphaFoldDB" id="A0A3N4DRD1"/>
<dbReference type="OrthoDB" id="4789744at2"/>
<keyword evidence="5" id="KW-0436">Ligase</keyword>
<dbReference type="Proteomes" id="UP000278855">
    <property type="component" value="Unassembled WGS sequence"/>
</dbReference>
<evidence type="ECO:0000313" key="7">
    <source>
        <dbReference type="Proteomes" id="UP000278855"/>
    </source>
</evidence>
<dbReference type="GO" id="GO:0005737">
    <property type="term" value="C:cytoplasm"/>
    <property type="evidence" value="ECO:0007669"/>
    <property type="project" value="TreeGrafter"/>
</dbReference>
<gene>
    <name evidence="5" type="ORF">EGC77_17335</name>
    <name evidence="4" type="ORF">EGC80_16065</name>
</gene>
<dbReference type="EMBL" id="RKKB01000013">
    <property type="protein sequence ID" value="RPA27337.1"/>
    <property type="molecule type" value="Genomic_DNA"/>
</dbReference>
<dbReference type="RefSeq" id="WP_124013709.1">
    <property type="nucleotide sequence ID" value="NZ_CP034073.1"/>
</dbReference>
<dbReference type="InterPro" id="IPR013651">
    <property type="entry name" value="ATP-grasp_RimK-type"/>
</dbReference>
<keyword evidence="1" id="KW-0464">Manganese</keyword>
<evidence type="ECO:0000259" key="3">
    <source>
        <dbReference type="PROSITE" id="PS50975"/>
    </source>
</evidence>
<organism evidence="5 7">
    <name type="scientific">Shewanella psychromarinicola</name>
    <dbReference type="NCBI Taxonomy" id="2487742"/>
    <lineage>
        <taxon>Bacteria</taxon>
        <taxon>Pseudomonadati</taxon>
        <taxon>Pseudomonadota</taxon>
        <taxon>Gammaproteobacteria</taxon>
        <taxon>Alteromonadales</taxon>
        <taxon>Shewanellaceae</taxon>
        <taxon>Shewanella</taxon>
    </lineage>
</organism>
<accession>A0A3N4DRD1</accession>
<keyword evidence="6" id="KW-1185">Reference proteome</keyword>
<feature type="domain" description="ATP-grasp" evidence="3">
    <location>
        <begin position="100"/>
        <end position="308"/>
    </location>
</feature>
<dbReference type="PANTHER" id="PTHR21621:SF0">
    <property type="entry name" value="BETA-CITRYLGLUTAMATE SYNTHASE B-RELATED"/>
    <property type="match status" value="1"/>
</dbReference>
<reference evidence="5" key="3">
    <citation type="submission" date="2018-11" db="EMBL/GenBank/DDBJ databases">
        <authorList>
            <person name="Hwang Y.J."/>
            <person name="Hwang C.Y."/>
        </authorList>
    </citation>
    <scope>NUCLEOTIDE SEQUENCE</scope>
    <source>
        <strain evidence="5">R106</strain>
    </source>
</reference>
<evidence type="ECO:0000256" key="1">
    <source>
        <dbReference type="ARBA" id="ARBA00023211"/>
    </source>
</evidence>
<dbReference type="GO" id="GO:0018169">
    <property type="term" value="F:ribosomal S6-glutamic acid ligase activity"/>
    <property type="evidence" value="ECO:0007669"/>
    <property type="project" value="TreeGrafter"/>
</dbReference>
<name>A0A3N4DRD1_9GAMM</name>
<dbReference type="SUPFAM" id="SSF56059">
    <property type="entry name" value="Glutathione synthetase ATP-binding domain-like"/>
    <property type="match status" value="1"/>
</dbReference>
<reference evidence="4 6" key="1">
    <citation type="submission" date="2018-11" db="EMBL/GenBank/DDBJ databases">
        <title>Shewanella sp. M2.</title>
        <authorList>
            <person name="Hwang Y.J."/>
            <person name="Hwang C.Y."/>
        </authorList>
    </citation>
    <scope>NUCLEOTIDE SEQUENCE [LARGE SCALE GENOMIC DNA]</scope>
    <source>
        <strain evidence="4 6">M2</strain>
    </source>
</reference>
<dbReference type="Gene3D" id="3.30.470.20">
    <property type="entry name" value="ATP-grasp fold, B domain"/>
    <property type="match status" value="1"/>
</dbReference>
<dbReference type="InterPro" id="IPR011761">
    <property type="entry name" value="ATP-grasp"/>
</dbReference>
<evidence type="ECO:0000313" key="4">
    <source>
        <dbReference type="EMBL" id="AZG36243.1"/>
    </source>
</evidence>
<dbReference type="KEGG" id="spsr:EGC80_16065"/>
<keyword evidence="2" id="KW-0067">ATP-binding</keyword>
<dbReference type="GO" id="GO:0046872">
    <property type="term" value="F:metal ion binding"/>
    <property type="evidence" value="ECO:0007669"/>
    <property type="project" value="InterPro"/>
</dbReference>
<dbReference type="PROSITE" id="PS50975">
    <property type="entry name" value="ATP_GRASP"/>
    <property type="match status" value="1"/>
</dbReference>
<dbReference type="GO" id="GO:0009432">
    <property type="term" value="P:SOS response"/>
    <property type="evidence" value="ECO:0007669"/>
    <property type="project" value="TreeGrafter"/>
</dbReference>
<dbReference type="Pfam" id="PF08443">
    <property type="entry name" value="RimK"/>
    <property type="match status" value="1"/>
</dbReference>
<evidence type="ECO:0000313" key="5">
    <source>
        <dbReference type="EMBL" id="RPA27337.1"/>
    </source>
</evidence>
<protein>
    <submittedName>
        <fullName evidence="5">Alpha-L-glutamate ligase</fullName>
    </submittedName>
</protein>
<proteinExistence type="predicted"/>
<dbReference type="EMBL" id="CP034073">
    <property type="protein sequence ID" value="AZG36243.1"/>
    <property type="molecule type" value="Genomic_DNA"/>
</dbReference>
<keyword evidence="2" id="KW-0547">Nucleotide-binding</keyword>
<dbReference type="PANTHER" id="PTHR21621">
    <property type="entry name" value="RIBOSOMAL PROTEIN S6 MODIFICATION PROTEIN"/>
    <property type="match status" value="1"/>
</dbReference>
<evidence type="ECO:0000313" key="6">
    <source>
        <dbReference type="Proteomes" id="UP000273778"/>
    </source>
</evidence>
<dbReference type="Proteomes" id="UP000273778">
    <property type="component" value="Chromosome"/>
</dbReference>
<sequence>MSDIYVLHENSEWVTPLHQAFNDLGINAQEWFLDQGQVALEQEPPQGVFYNRMSASSHTRGHRFGPELTRMVLTWLEKHGRRVINGTDALYLELCKISQYASLNRAGIKTPRTTAVVGRDKLVSSAKEFDQFPFILKPNRGGKGLGVQLFHSTEALQTYLDSTDYEEPLDGIWLIQQYIKAPEAYITRCEFVGGKFIYSVQVSTEEGFELCPADSCQIGEGYCPTVAPISKFKISTEFNDHPIIKQYQQFLSDSGIEIAGIELIKDSNGDIYTYDVNTNTNYNRQAEIDGNAPAKGMEAIAAFLAQELQQQ</sequence>
<dbReference type="GO" id="GO:0005524">
    <property type="term" value="F:ATP binding"/>
    <property type="evidence" value="ECO:0007669"/>
    <property type="project" value="UniProtKB-UniRule"/>
</dbReference>
<reference evidence="7" key="2">
    <citation type="submission" date="2018-11" db="EMBL/GenBank/DDBJ databases">
        <title>Shewanella sp. R106.</title>
        <authorList>
            <person name="Hwang Y.J."/>
            <person name="Hwang C.Y."/>
        </authorList>
    </citation>
    <scope>NUCLEOTIDE SEQUENCE [LARGE SCALE GENOMIC DNA]</scope>
    <source>
        <strain evidence="7">R106</strain>
    </source>
</reference>
<evidence type="ECO:0000256" key="2">
    <source>
        <dbReference type="PROSITE-ProRule" id="PRU00409"/>
    </source>
</evidence>